<dbReference type="SUPFAM" id="SSF53474">
    <property type="entry name" value="alpha/beta-Hydrolases"/>
    <property type="match status" value="1"/>
</dbReference>
<dbReference type="GO" id="GO:0016787">
    <property type="term" value="F:hydrolase activity"/>
    <property type="evidence" value="ECO:0007669"/>
    <property type="project" value="UniProtKB-KW"/>
</dbReference>
<dbReference type="InterPro" id="IPR000639">
    <property type="entry name" value="Epox_hydrolase-like"/>
</dbReference>
<dbReference type="Proteomes" id="UP001599756">
    <property type="component" value="Unassembled WGS sequence"/>
</dbReference>
<dbReference type="Pfam" id="PF00561">
    <property type="entry name" value="Abhydrolase_1"/>
    <property type="match status" value="1"/>
</dbReference>
<reference evidence="3 4" key="1">
    <citation type="submission" date="2024-09" db="EMBL/GenBank/DDBJ databases">
        <title>The Natural Products Discovery Center: Release of the First 8490 Sequenced Strains for Exploring Actinobacteria Biosynthetic Diversity.</title>
        <authorList>
            <person name="Kalkreuter E."/>
            <person name="Kautsar S.A."/>
            <person name="Yang D."/>
            <person name="Bader C.D."/>
            <person name="Teijaro C.N."/>
            <person name="Fluegel L."/>
            <person name="Davis C.M."/>
            <person name="Simpson J.R."/>
            <person name="Lauterbach L."/>
            <person name="Steele A.D."/>
            <person name="Gui C."/>
            <person name="Meng S."/>
            <person name="Li G."/>
            <person name="Viehrig K."/>
            <person name="Ye F."/>
            <person name="Su P."/>
            <person name="Kiefer A.F."/>
            <person name="Nichols A."/>
            <person name="Cepeda A.J."/>
            <person name="Yan W."/>
            <person name="Fan B."/>
            <person name="Jiang Y."/>
            <person name="Adhikari A."/>
            <person name="Zheng C.-J."/>
            <person name="Schuster L."/>
            <person name="Cowan T.M."/>
            <person name="Smanski M.J."/>
            <person name="Chevrette M.G."/>
            <person name="De Carvalho L.P.S."/>
            <person name="Shen B."/>
        </authorList>
    </citation>
    <scope>NUCLEOTIDE SEQUENCE [LARGE SCALE GENOMIC DNA]</scope>
    <source>
        <strain evidence="3 4">NPDC059500</strain>
    </source>
</reference>
<dbReference type="InterPro" id="IPR000073">
    <property type="entry name" value="AB_hydrolase_1"/>
</dbReference>
<evidence type="ECO:0000313" key="3">
    <source>
        <dbReference type="EMBL" id="MFE1749556.1"/>
    </source>
</evidence>
<dbReference type="InterPro" id="IPR050228">
    <property type="entry name" value="Carboxylesterase_BioH"/>
</dbReference>
<dbReference type="InterPro" id="IPR029058">
    <property type="entry name" value="AB_hydrolase_fold"/>
</dbReference>
<accession>A0ABW6GZF5</accession>
<feature type="domain" description="AB hydrolase-1" evidence="2">
    <location>
        <begin position="111"/>
        <end position="344"/>
    </location>
</feature>
<evidence type="ECO:0000256" key="1">
    <source>
        <dbReference type="SAM" id="MobiDB-lite"/>
    </source>
</evidence>
<keyword evidence="4" id="KW-1185">Reference proteome</keyword>
<dbReference type="PANTHER" id="PTHR43194">
    <property type="entry name" value="HYDROLASE ALPHA/BETA FOLD FAMILY"/>
    <property type="match status" value="1"/>
</dbReference>
<comment type="caution">
    <text evidence="3">The sequence shown here is derived from an EMBL/GenBank/DDBJ whole genome shotgun (WGS) entry which is preliminary data.</text>
</comment>
<proteinExistence type="predicted"/>
<name>A0ABW6GZF5_9ACTN</name>
<protein>
    <submittedName>
        <fullName evidence="3">Alpha/beta fold hydrolase</fullName>
    </submittedName>
</protein>
<gene>
    <name evidence="3" type="ORF">ACFW88_03200</name>
</gene>
<evidence type="ECO:0000313" key="4">
    <source>
        <dbReference type="Proteomes" id="UP001599756"/>
    </source>
</evidence>
<feature type="region of interest" description="Disordered" evidence="1">
    <location>
        <begin position="18"/>
        <end position="112"/>
    </location>
</feature>
<organism evidence="3 4">
    <name type="scientific">Streptomyces anandii</name>
    <dbReference type="NCBI Taxonomy" id="285454"/>
    <lineage>
        <taxon>Bacteria</taxon>
        <taxon>Bacillati</taxon>
        <taxon>Actinomycetota</taxon>
        <taxon>Actinomycetes</taxon>
        <taxon>Kitasatosporales</taxon>
        <taxon>Streptomycetaceae</taxon>
        <taxon>Streptomyces</taxon>
    </lineage>
</organism>
<sequence>MARRIDVIGADGVRLAAWEFGDPPKADPEGLAVDDPAGRPFVPAQAYRRDTEEPPDPALAVPGPGGSAHPPTRLGGTQVPPRGSAPDPGGGSAPHTPVSQPPPGTGRGGGVLLLHGLMGRASHWASTARWLSERHRAVALDQRGHGQSEKPPQAAYTREAYVDDAEAAVEQLGLAPAVVIGHAMGALTAWQLAARRPDLVRGVIICDMRASALGAASQREWEDWFKAWPIPFATLADVRKWFGEDDPWVERPNPARGAFYAEVMHEGADGWRPVFDPGQMLASRETWVYDAHWEELAQVRCPALVVRGLDGELGRAEAQEMVRVLPHGQYAEVADAGHLVHYDQPDSWRTAIEPFLDAVLTG</sequence>
<keyword evidence="3" id="KW-0378">Hydrolase</keyword>
<dbReference type="PANTHER" id="PTHR43194:SF2">
    <property type="entry name" value="PEROXISOMAL MEMBRANE PROTEIN LPX1"/>
    <property type="match status" value="1"/>
</dbReference>
<dbReference type="RefSeq" id="WP_381839647.1">
    <property type="nucleotide sequence ID" value="NZ_JBHYTS010000003.1"/>
</dbReference>
<dbReference type="EMBL" id="JBHYTS010000003">
    <property type="protein sequence ID" value="MFE1749556.1"/>
    <property type="molecule type" value="Genomic_DNA"/>
</dbReference>
<dbReference type="PRINTS" id="PR00412">
    <property type="entry name" value="EPOXHYDRLASE"/>
</dbReference>
<dbReference type="Gene3D" id="3.40.50.1820">
    <property type="entry name" value="alpha/beta hydrolase"/>
    <property type="match status" value="1"/>
</dbReference>
<evidence type="ECO:0000259" key="2">
    <source>
        <dbReference type="Pfam" id="PF00561"/>
    </source>
</evidence>